<evidence type="ECO:0000256" key="1">
    <source>
        <dbReference type="ARBA" id="ARBA00002388"/>
    </source>
</evidence>
<dbReference type="EMBL" id="JAUTXY010000001">
    <property type="protein sequence ID" value="MEE2056277.1"/>
    <property type="molecule type" value="Genomic_DNA"/>
</dbReference>
<dbReference type="InterPro" id="IPR029000">
    <property type="entry name" value="Cyclophilin-like_dom_sf"/>
</dbReference>
<keyword evidence="4" id="KW-0413">Isomerase</keyword>
<dbReference type="GO" id="GO:0003755">
    <property type="term" value="F:peptidyl-prolyl cis-trans isomerase activity"/>
    <property type="evidence" value="ECO:0007669"/>
    <property type="project" value="UniProtKB-EC"/>
</dbReference>
<feature type="region of interest" description="Disordered" evidence="2">
    <location>
        <begin position="31"/>
        <end position="70"/>
    </location>
</feature>
<dbReference type="RefSeq" id="WP_330131569.1">
    <property type="nucleotide sequence ID" value="NZ_JAUTXY010000001.1"/>
</dbReference>
<accession>A0ABU7L5T8</accession>
<dbReference type="Pfam" id="PF00160">
    <property type="entry name" value="Pro_isomerase"/>
    <property type="match status" value="1"/>
</dbReference>
<feature type="domain" description="PPIase cyclophilin-type" evidence="3">
    <location>
        <begin position="107"/>
        <end position="272"/>
    </location>
</feature>
<dbReference type="PANTHER" id="PTHR45625:SF3">
    <property type="entry name" value="PEPTIDYL-PROLYL CIS-TRANS ISOMERASE B-RELATED"/>
    <property type="match status" value="1"/>
</dbReference>
<dbReference type="EC" id="5.2.1.8" evidence="4"/>
<comment type="function">
    <text evidence="1">PPIases accelerate the folding of proteins. It catalyzes the cis-trans isomerization of proline imidic peptide bonds in oligopeptides.</text>
</comment>
<gene>
    <name evidence="4" type="ORF">Q7514_01875</name>
</gene>
<proteinExistence type="predicted"/>
<name>A0ABU7L5T8_9NOCA</name>
<dbReference type="Gene3D" id="2.40.100.10">
    <property type="entry name" value="Cyclophilin-like"/>
    <property type="match status" value="1"/>
</dbReference>
<dbReference type="InterPro" id="IPR044666">
    <property type="entry name" value="Cyclophilin_A-like"/>
</dbReference>
<dbReference type="Proteomes" id="UP001336020">
    <property type="component" value="Unassembled WGS sequence"/>
</dbReference>
<dbReference type="PROSITE" id="PS50072">
    <property type="entry name" value="CSA_PPIASE_2"/>
    <property type="match status" value="1"/>
</dbReference>
<comment type="caution">
    <text evidence="4">The sequence shown here is derived from an EMBL/GenBank/DDBJ whole genome shotgun (WGS) entry which is preliminary data.</text>
</comment>
<dbReference type="SUPFAM" id="SSF50891">
    <property type="entry name" value="Cyclophilin-like"/>
    <property type="match status" value="1"/>
</dbReference>
<organism evidence="4 5">
    <name type="scientific">Rhodococcus artemisiae</name>
    <dbReference type="NCBI Taxonomy" id="714159"/>
    <lineage>
        <taxon>Bacteria</taxon>
        <taxon>Bacillati</taxon>
        <taxon>Actinomycetota</taxon>
        <taxon>Actinomycetes</taxon>
        <taxon>Mycobacteriales</taxon>
        <taxon>Nocardiaceae</taxon>
        <taxon>Rhodococcus</taxon>
    </lineage>
</organism>
<dbReference type="InterPro" id="IPR002130">
    <property type="entry name" value="Cyclophilin-type_PPIase_dom"/>
</dbReference>
<evidence type="ECO:0000259" key="3">
    <source>
        <dbReference type="PROSITE" id="PS50072"/>
    </source>
</evidence>
<evidence type="ECO:0000313" key="4">
    <source>
        <dbReference type="EMBL" id="MEE2056277.1"/>
    </source>
</evidence>
<reference evidence="4 5" key="1">
    <citation type="submission" date="2023-07" db="EMBL/GenBank/DDBJ databases">
        <authorList>
            <person name="Girao M."/>
            <person name="Carvalho M.F."/>
        </authorList>
    </citation>
    <scope>NUCLEOTIDE SEQUENCE [LARGE SCALE GENOMIC DNA]</scope>
    <source>
        <strain evidence="4 5">YIM65754</strain>
    </source>
</reference>
<keyword evidence="5" id="KW-1185">Reference proteome</keyword>
<dbReference type="PANTHER" id="PTHR45625">
    <property type="entry name" value="PEPTIDYL-PROLYL CIS-TRANS ISOMERASE-RELATED"/>
    <property type="match status" value="1"/>
</dbReference>
<evidence type="ECO:0000313" key="5">
    <source>
        <dbReference type="Proteomes" id="UP001336020"/>
    </source>
</evidence>
<sequence length="272" mass="27648">MISPTSTGSSGLRGLATAAGVLLGAALTAGCSSGEASTPPPATTTTQAPSHALTSESVSRYPRLPDVPPLDTPTVSCSYTTSGSAARTATLPSTSASTTGTMEVAFETSIGRIDLVLDRAHAPCTVNSFVSLAQQGFYSGTSCHRLSDEIGQQYYQCGDPTGTGTGGPGYTFPDEYPVLQLTAQTATGRPPDIVAYPRGTVALADSGRSDTNGSQFFLVTGDTLLRPDYTAFGRITDESLALLDAAAATGHDASSVLGGGVPNTPVTITSVR</sequence>
<protein>
    <submittedName>
        <fullName evidence="4">Peptidylprolyl isomerase</fullName>
        <ecNumber evidence="4">5.2.1.8</ecNumber>
    </submittedName>
</protein>
<evidence type="ECO:0000256" key="2">
    <source>
        <dbReference type="SAM" id="MobiDB-lite"/>
    </source>
</evidence>
<feature type="compositionally biased region" description="Low complexity" evidence="2">
    <location>
        <begin position="31"/>
        <end position="52"/>
    </location>
</feature>